<keyword evidence="1 4" id="KW-0808">Transferase</keyword>
<dbReference type="Proteomes" id="UP000652847">
    <property type="component" value="Unassembled WGS sequence"/>
</dbReference>
<dbReference type="Gene3D" id="3.40.630.30">
    <property type="match status" value="1"/>
</dbReference>
<dbReference type="CDD" id="cd04301">
    <property type="entry name" value="NAT_SF"/>
    <property type="match status" value="1"/>
</dbReference>
<dbReference type="Pfam" id="PF13420">
    <property type="entry name" value="Acetyltransf_4"/>
    <property type="match status" value="1"/>
</dbReference>
<dbReference type="GO" id="GO:0016747">
    <property type="term" value="F:acyltransferase activity, transferring groups other than amino-acyl groups"/>
    <property type="evidence" value="ECO:0007669"/>
    <property type="project" value="InterPro"/>
</dbReference>
<sequence length="200" mass="22635">MSASKITIRPATPDDAEALLSIYAPYVEQTAITFEYEVPSVEEFRERIVHTLKLYPYLVAQRETSTNSDASTEIVGYAYAGPLHARAAYAWSVETSIYVKKSEKKSGIGKALYSALEKVLAAQNITNVNACIASPETDDEYLNHNSIQFHQHLGYSMIGEFHKCAYKFGRWYNMVWMEKMIGSHHQEQPAMIPFPEVTKL</sequence>
<dbReference type="PANTHER" id="PTHR43072:SF23">
    <property type="entry name" value="UPF0039 PROTEIN C11D3.02C"/>
    <property type="match status" value="1"/>
</dbReference>
<accession>A0A8I0DPS4</accession>
<dbReference type="SUPFAM" id="SSF55729">
    <property type="entry name" value="Acyl-CoA N-acyltransferases (Nat)"/>
    <property type="match status" value="1"/>
</dbReference>
<dbReference type="InterPro" id="IPR000182">
    <property type="entry name" value="GNAT_dom"/>
</dbReference>
<dbReference type="PROSITE" id="PS51186">
    <property type="entry name" value="GNAT"/>
    <property type="match status" value="1"/>
</dbReference>
<dbReference type="PANTHER" id="PTHR43072">
    <property type="entry name" value="N-ACETYLTRANSFERASE"/>
    <property type="match status" value="1"/>
</dbReference>
<proteinExistence type="predicted"/>
<evidence type="ECO:0000313" key="5">
    <source>
        <dbReference type="Proteomes" id="UP000652847"/>
    </source>
</evidence>
<protein>
    <submittedName>
        <fullName evidence="4">GNAT family N-acetyltransferase</fullName>
    </submittedName>
</protein>
<organism evidence="4 5">
    <name type="scientific">Blautia segnis</name>
    <dbReference type="NCBI Taxonomy" id="2763030"/>
    <lineage>
        <taxon>Bacteria</taxon>
        <taxon>Bacillati</taxon>
        <taxon>Bacillota</taxon>
        <taxon>Clostridia</taxon>
        <taxon>Lachnospirales</taxon>
        <taxon>Lachnospiraceae</taxon>
        <taxon>Blautia</taxon>
    </lineage>
</organism>
<evidence type="ECO:0000259" key="3">
    <source>
        <dbReference type="PROSITE" id="PS51186"/>
    </source>
</evidence>
<name>A0A8I0DPS4_9FIRM</name>
<gene>
    <name evidence="4" type="ORF">H8S54_02395</name>
</gene>
<evidence type="ECO:0000313" key="4">
    <source>
        <dbReference type="EMBL" id="MBC5650000.1"/>
    </source>
</evidence>
<feature type="domain" description="N-acetyltransferase" evidence="3">
    <location>
        <begin position="6"/>
        <end position="182"/>
    </location>
</feature>
<dbReference type="RefSeq" id="WP_186900820.1">
    <property type="nucleotide sequence ID" value="NZ_JACOOT010000006.1"/>
</dbReference>
<reference evidence="4 5" key="1">
    <citation type="submission" date="2020-08" db="EMBL/GenBank/DDBJ databases">
        <title>Genome public.</title>
        <authorList>
            <person name="Liu C."/>
            <person name="Sun Q."/>
        </authorList>
    </citation>
    <scope>NUCLEOTIDE SEQUENCE [LARGE SCALE GENOMIC DNA]</scope>
    <source>
        <strain evidence="4 5">BX17</strain>
    </source>
</reference>
<dbReference type="EMBL" id="JACOOT010000006">
    <property type="protein sequence ID" value="MBC5650000.1"/>
    <property type="molecule type" value="Genomic_DNA"/>
</dbReference>
<keyword evidence="5" id="KW-1185">Reference proteome</keyword>
<evidence type="ECO:0000256" key="2">
    <source>
        <dbReference type="ARBA" id="ARBA00023315"/>
    </source>
</evidence>
<keyword evidence="2" id="KW-0012">Acyltransferase</keyword>
<comment type="caution">
    <text evidence="4">The sequence shown here is derived from an EMBL/GenBank/DDBJ whole genome shotgun (WGS) entry which is preliminary data.</text>
</comment>
<dbReference type="AlphaFoldDB" id="A0A8I0DPS4"/>
<dbReference type="InterPro" id="IPR016181">
    <property type="entry name" value="Acyl_CoA_acyltransferase"/>
</dbReference>
<evidence type="ECO:0000256" key="1">
    <source>
        <dbReference type="ARBA" id="ARBA00022679"/>
    </source>
</evidence>